<dbReference type="PANTHER" id="PTHR11079:SF161">
    <property type="entry name" value="CMP_DCMP-TYPE DEAMINASE DOMAIN-CONTAINING PROTEIN"/>
    <property type="match status" value="1"/>
</dbReference>
<dbReference type="SUPFAM" id="SSF53927">
    <property type="entry name" value="Cytidine deaminase-like"/>
    <property type="match status" value="1"/>
</dbReference>
<evidence type="ECO:0000313" key="5">
    <source>
        <dbReference type="Proteomes" id="UP000814172"/>
    </source>
</evidence>
<dbReference type="Proteomes" id="UP000814172">
    <property type="component" value="Unassembled WGS sequence"/>
</dbReference>
<dbReference type="GeneID" id="55538836"/>
<dbReference type="InterPro" id="IPR016192">
    <property type="entry name" value="APOBEC/CMP_deaminase_Zn-bd"/>
</dbReference>
<proteinExistence type="predicted"/>
<evidence type="ECO:0000259" key="3">
    <source>
        <dbReference type="PROSITE" id="PS51747"/>
    </source>
</evidence>
<dbReference type="GO" id="GO:0047974">
    <property type="term" value="F:guanosine deaminase activity"/>
    <property type="evidence" value="ECO:0007669"/>
    <property type="project" value="TreeGrafter"/>
</dbReference>
<keyword evidence="5" id="KW-1185">Reference proteome</keyword>
<dbReference type="InterPro" id="IPR016193">
    <property type="entry name" value="Cytidine_deaminase-like"/>
</dbReference>
<dbReference type="GO" id="GO:0008270">
    <property type="term" value="F:zinc ion binding"/>
    <property type="evidence" value="ECO:0007669"/>
    <property type="project" value="InterPro"/>
</dbReference>
<evidence type="ECO:0000256" key="1">
    <source>
        <dbReference type="ARBA" id="ARBA00022723"/>
    </source>
</evidence>
<dbReference type="Gene3D" id="3.40.140.10">
    <property type="entry name" value="Cytidine Deaminase, domain 2"/>
    <property type="match status" value="1"/>
</dbReference>
<evidence type="ECO:0000313" key="4">
    <source>
        <dbReference type="EMBL" id="MCF5059967.1"/>
    </source>
</evidence>
<dbReference type="PANTHER" id="PTHR11079">
    <property type="entry name" value="CYTOSINE DEAMINASE FAMILY MEMBER"/>
    <property type="match status" value="1"/>
</dbReference>
<accession>A0AAW5ADM9</accession>
<sequence length="155" mass="16797">MSPQHDQAWLQRAVALAQDNVARGGRPFGAVLVKDGAVLVEAVNQIHLDQDPTAHAEMLAIRRASQQLGPRLEGCVIYASGQPCPMCLGAMYLCGVARVVFAASNEMAAPFGLSTAAVYQQMSLPLTAQQLPVEHLPMPAMHALYRQWKTLHDPE</sequence>
<keyword evidence="2" id="KW-0862">Zinc</keyword>
<protein>
    <submittedName>
        <fullName evidence="4">Nucleoside deaminase</fullName>
    </submittedName>
</protein>
<dbReference type="PROSITE" id="PS00903">
    <property type="entry name" value="CYT_DCMP_DEAMINASES_1"/>
    <property type="match status" value="1"/>
</dbReference>
<dbReference type="CDD" id="cd01285">
    <property type="entry name" value="nucleoside_deaminase"/>
    <property type="match status" value="1"/>
</dbReference>
<dbReference type="PROSITE" id="PS51747">
    <property type="entry name" value="CYT_DCMP_DEAMINASES_2"/>
    <property type="match status" value="1"/>
</dbReference>
<reference evidence="4 5" key="1">
    <citation type="submission" date="2019-11" db="EMBL/GenBank/DDBJ databases">
        <title>Epiphytic Pseudomonas syringae from cherry orchards.</title>
        <authorList>
            <person name="Hulin M.T."/>
        </authorList>
    </citation>
    <scope>NUCLEOTIDE SEQUENCE [LARGE SCALE GENOMIC DNA]</scope>
    <source>
        <strain evidence="4 5">PA-6-9F</strain>
    </source>
</reference>
<dbReference type="AlphaFoldDB" id="A0AAW5ADM9"/>
<dbReference type="GO" id="GO:0006152">
    <property type="term" value="P:purine nucleoside catabolic process"/>
    <property type="evidence" value="ECO:0007669"/>
    <property type="project" value="TreeGrafter"/>
</dbReference>
<name>A0AAW5ADM9_9PSED</name>
<keyword evidence="1" id="KW-0479">Metal-binding</keyword>
<feature type="domain" description="CMP/dCMP-type deaminase" evidence="3">
    <location>
        <begin position="4"/>
        <end position="126"/>
    </location>
</feature>
<comment type="caution">
    <text evidence="4">The sequence shown here is derived from an EMBL/GenBank/DDBJ whole genome shotgun (WGS) entry which is preliminary data.</text>
</comment>
<dbReference type="InterPro" id="IPR002125">
    <property type="entry name" value="CMP_dCMP_dom"/>
</dbReference>
<dbReference type="Pfam" id="PF00383">
    <property type="entry name" value="dCMP_cyt_deam_1"/>
    <property type="match status" value="1"/>
</dbReference>
<evidence type="ECO:0000256" key="2">
    <source>
        <dbReference type="ARBA" id="ARBA00022833"/>
    </source>
</evidence>
<dbReference type="EMBL" id="WKEW01000113">
    <property type="protein sequence ID" value="MCF5059967.1"/>
    <property type="molecule type" value="Genomic_DNA"/>
</dbReference>
<gene>
    <name evidence="4" type="ORF">GIW75_23835</name>
</gene>
<dbReference type="RefSeq" id="WP_092232687.1">
    <property type="nucleotide sequence ID" value="NZ_FNTR01000004.1"/>
</dbReference>
<organism evidence="4 5">
    <name type="scientific">Pseudomonas proteolytica</name>
    <dbReference type="NCBI Taxonomy" id="219574"/>
    <lineage>
        <taxon>Bacteria</taxon>
        <taxon>Pseudomonadati</taxon>
        <taxon>Pseudomonadota</taxon>
        <taxon>Gammaproteobacteria</taxon>
        <taxon>Pseudomonadales</taxon>
        <taxon>Pseudomonadaceae</taxon>
        <taxon>Pseudomonas</taxon>
    </lineage>
</organism>